<proteinExistence type="predicted"/>
<organism evidence="1 2">
    <name type="scientific">Angiostrongylus cantonensis</name>
    <name type="common">Rat lungworm</name>
    <dbReference type="NCBI Taxonomy" id="6313"/>
    <lineage>
        <taxon>Eukaryota</taxon>
        <taxon>Metazoa</taxon>
        <taxon>Ecdysozoa</taxon>
        <taxon>Nematoda</taxon>
        <taxon>Chromadorea</taxon>
        <taxon>Rhabditida</taxon>
        <taxon>Rhabditina</taxon>
        <taxon>Rhabditomorpha</taxon>
        <taxon>Strongyloidea</taxon>
        <taxon>Metastrongylidae</taxon>
        <taxon>Angiostrongylus</taxon>
    </lineage>
</organism>
<dbReference type="AlphaFoldDB" id="A0A0K0D9U1"/>
<dbReference type="WBParaSite" id="ACAC_0000693501-mRNA-1">
    <property type="protein sequence ID" value="ACAC_0000693501-mRNA-1"/>
    <property type="gene ID" value="ACAC_0000693501"/>
</dbReference>
<dbReference type="SUPFAM" id="SSF57501">
    <property type="entry name" value="Cystine-knot cytokines"/>
    <property type="match status" value="1"/>
</dbReference>
<evidence type="ECO:0000313" key="1">
    <source>
        <dbReference type="Proteomes" id="UP000035642"/>
    </source>
</evidence>
<sequence length="178" mass="19607">LYQITPSKEINCSFELVITDSEYYASTPPKCLLCSSLCHPVLLRSLPLTESCERFILSCTSKGIATDKTGTVSLCSSCWIWRRLPSNYSPQYINELLCDKADVTCLSGYASCVAGHHAIEVVRNDNGIMTTVVLSAGSYCECRAAVSLWITSIDCTSKHDTTTTDFSLRLTNLAFHLI</sequence>
<name>A0A0K0D9U1_ANGCA</name>
<dbReference type="PANTHER" id="PTHR33995:SF4">
    <property type="entry name" value="PROTEIN CBG09882"/>
    <property type="match status" value="1"/>
</dbReference>
<dbReference type="STRING" id="6313.A0A0K0D9U1"/>
<reference evidence="2" key="2">
    <citation type="submission" date="2017-02" db="UniProtKB">
        <authorList>
            <consortium name="WormBaseParasite"/>
        </authorList>
    </citation>
    <scope>IDENTIFICATION</scope>
</reference>
<accession>A0A0K0D9U1</accession>
<protein>
    <submittedName>
        <fullName evidence="2">RING-type E3 ubiquitin transferase</fullName>
    </submittedName>
</protein>
<evidence type="ECO:0000313" key="2">
    <source>
        <dbReference type="WBParaSite" id="ACAC_0000693501-mRNA-1"/>
    </source>
</evidence>
<keyword evidence="1" id="KW-1185">Reference proteome</keyword>
<reference evidence="1" key="1">
    <citation type="submission" date="2012-09" db="EMBL/GenBank/DDBJ databases">
        <authorList>
            <person name="Martin A.A."/>
        </authorList>
    </citation>
    <scope>NUCLEOTIDE SEQUENCE</scope>
</reference>
<dbReference type="InterPro" id="IPR029034">
    <property type="entry name" value="Cystine-knot_cytokine"/>
</dbReference>
<dbReference type="Proteomes" id="UP000035642">
    <property type="component" value="Unassembled WGS sequence"/>
</dbReference>
<dbReference type="PANTHER" id="PTHR33995">
    <property type="entry name" value="PROTEIN CBG18546"/>
    <property type="match status" value="1"/>
</dbReference>